<dbReference type="InterPro" id="IPR051677">
    <property type="entry name" value="AfsR-DnrI-RedD_regulator"/>
</dbReference>
<dbReference type="Gene3D" id="1.25.40.10">
    <property type="entry name" value="Tetratricopeptide repeat domain"/>
    <property type="match status" value="1"/>
</dbReference>
<comment type="caution">
    <text evidence="7">The sequence shown here is derived from an EMBL/GenBank/DDBJ whole genome shotgun (WGS) entry which is preliminary data.</text>
</comment>
<dbReference type="Pfam" id="PF03704">
    <property type="entry name" value="BTAD"/>
    <property type="match status" value="1"/>
</dbReference>
<evidence type="ECO:0000259" key="6">
    <source>
        <dbReference type="SMART" id="SM01043"/>
    </source>
</evidence>
<evidence type="ECO:0000256" key="2">
    <source>
        <dbReference type="ARBA" id="ARBA00023015"/>
    </source>
</evidence>
<evidence type="ECO:0000256" key="1">
    <source>
        <dbReference type="ARBA" id="ARBA00005820"/>
    </source>
</evidence>
<evidence type="ECO:0000259" key="5">
    <source>
        <dbReference type="SMART" id="SM00862"/>
    </source>
</evidence>
<dbReference type="PANTHER" id="PTHR35807:SF1">
    <property type="entry name" value="TRANSCRIPTIONAL REGULATOR REDD"/>
    <property type="match status" value="1"/>
</dbReference>
<name>A0ABV8TV09_9ACTN</name>
<sequence length="269" mass="29972">MITSDDLPRSRPSLEIKLFGPMQVAGDRVPLRLGGPRQKAVLAYLITCQGGLAAVDDIVEAVWGTDLPARPRHSVSVTTSRLRHALEWTGMRIDFDGGYFLERPLSTKVDWEEFDTLCARAETARYPQEAVDLLREALHLSSPTVLAGVEGPFAERMRRVWAGRLDDVREKLFALQLDAGRAREALAGLEEMVRSRPWRESARALHMMALAQEGRAAEAIDVFQSYARRMADEYGMDPSPVTREAYLKVISGRVPTRTPDGTTVLSPAR</sequence>
<dbReference type="EMBL" id="JBHSDK010000005">
    <property type="protein sequence ID" value="MFC4334432.1"/>
    <property type="molecule type" value="Genomic_DNA"/>
</dbReference>
<dbReference type="InterPro" id="IPR001867">
    <property type="entry name" value="OmpR/PhoB-type_DNA-bd"/>
</dbReference>
<evidence type="ECO:0000313" key="8">
    <source>
        <dbReference type="Proteomes" id="UP001595823"/>
    </source>
</evidence>
<evidence type="ECO:0000313" key="7">
    <source>
        <dbReference type="EMBL" id="MFC4334432.1"/>
    </source>
</evidence>
<organism evidence="7 8">
    <name type="scientific">Salininema proteolyticum</name>
    <dbReference type="NCBI Taxonomy" id="1607685"/>
    <lineage>
        <taxon>Bacteria</taxon>
        <taxon>Bacillati</taxon>
        <taxon>Actinomycetota</taxon>
        <taxon>Actinomycetes</taxon>
        <taxon>Glycomycetales</taxon>
        <taxon>Glycomycetaceae</taxon>
        <taxon>Salininema</taxon>
    </lineage>
</organism>
<proteinExistence type="inferred from homology"/>
<keyword evidence="8" id="KW-1185">Reference proteome</keyword>
<keyword evidence="2" id="KW-0805">Transcription regulation</keyword>
<dbReference type="InterPro" id="IPR036388">
    <property type="entry name" value="WH-like_DNA-bd_sf"/>
</dbReference>
<dbReference type="PANTHER" id="PTHR35807">
    <property type="entry name" value="TRANSCRIPTIONAL REGULATOR REDD-RELATED"/>
    <property type="match status" value="1"/>
</dbReference>
<feature type="domain" description="Bacterial transcriptional activator" evidence="6">
    <location>
        <begin position="109"/>
        <end position="250"/>
    </location>
</feature>
<dbReference type="SMART" id="SM00862">
    <property type="entry name" value="Trans_reg_C"/>
    <property type="match status" value="1"/>
</dbReference>
<dbReference type="InterPro" id="IPR005158">
    <property type="entry name" value="BTAD"/>
</dbReference>
<dbReference type="SUPFAM" id="SSF46894">
    <property type="entry name" value="C-terminal effector domain of the bipartite response regulators"/>
    <property type="match status" value="1"/>
</dbReference>
<reference evidence="8" key="1">
    <citation type="journal article" date="2019" name="Int. J. Syst. Evol. Microbiol.">
        <title>The Global Catalogue of Microorganisms (GCM) 10K type strain sequencing project: providing services to taxonomists for standard genome sequencing and annotation.</title>
        <authorList>
            <consortium name="The Broad Institute Genomics Platform"/>
            <consortium name="The Broad Institute Genome Sequencing Center for Infectious Disease"/>
            <person name="Wu L."/>
            <person name="Ma J."/>
        </authorList>
    </citation>
    <scope>NUCLEOTIDE SEQUENCE [LARGE SCALE GENOMIC DNA]</scope>
    <source>
        <strain evidence="8">IBRC-M 10908</strain>
    </source>
</reference>
<keyword evidence="4" id="KW-0804">Transcription</keyword>
<feature type="domain" description="OmpR/PhoB-type" evidence="5">
    <location>
        <begin position="28"/>
        <end position="101"/>
    </location>
</feature>
<keyword evidence="3" id="KW-0238">DNA-binding</keyword>
<dbReference type="InterPro" id="IPR016032">
    <property type="entry name" value="Sig_transdc_resp-reg_C-effctor"/>
</dbReference>
<comment type="similarity">
    <text evidence="1">Belongs to the AfsR/DnrI/RedD regulatory family.</text>
</comment>
<dbReference type="InterPro" id="IPR011990">
    <property type="entry name" value="TPR-like_helical_dom_sf"/>
</dbReference>
<evidence type="ECO:0000256" key="4">
    <source>
        <dbReference type="ARBA" id="ARBA00023163"/>
    </source>
</evidence>
<dbReference type="CDD" id="cd15831">
    <property type="entry name" value="BTAD"/>
    <property type="match status" value="1"/>
</dbReference>
<dbReference type="Proteomes" id="UP001595823">
    <property type="component" value="Unassembled WGS sequence"/>
</dbReference>
<evidence type="ECO:0000256" key="3">
    <source>
        <dbReference type="ARBA" id="ARBA00023125"/>
    </source>
</evidence>
<accession>A0ABV8TV09</accession>
<dbReference type="RefSeq" id="WP_380618192.1">
    <property type="nucleotide sequence ID" value="NZ_JBHSDK010000005.1"/>
</dbReference>
<dbReference type="Gene3D" id="1.10.10.10">
    <property type="entry name" value="Winged helix-like DNA-binding domain superfamily/Winged helix DNA-binding domain"/>
    <property type="match status" value="1"/>
</dbReference>
<dbReference type="SMART" id="SM01043">
    <property type="entry name" value="BTAD"/>
    <property type="match status" value="1"/>
</dbReference>
<dbReference type="SUPFAM" id="SSF48452">
    <property type="entry name" value="TPR-like"/>
    <property type="match status" value="1"/>
</dbReference>
<protein>
    <submittedName>
        <fullName evidence="7">BTAD domain-containing putative transcriptional regulator</fullName>
    </submittedName>
</protein>
<gene>
    <name evidence="7" type="ORF">ACFPET_04375</name>
</gene>